<proteinExistence type="predicted"/>
<dbReference type="PANTHER" id="PTHR38479:SF2">
    <property type="entry name" value="WINGED HELIX DNA-BINDING DOMAIN-CONTAINING PROTEIN"/>
    <property type="match status" value="1"/>
</dbReference>
<keyword evidence="2" id="KW-1185">Reference proteome</keyword>
<protein>
    <recommendedName>
        <fullName evidence="3">Winged helix DNA-binding domain-containing protein</fullName>
    </recommendedName>
</protein>
<evidence type="ECO:0008006" key="3">
    <source>
        <dbReference type="Google" id="ProtNLM"/>
    </source>
</evidence>
<comment type="caution">
    <text evidence="1">The sequence shown here is derived from an EMBL/GenBank/DDBJ whole genome shotgun (WGS) entry which is preliminary data.</text>
</comment>
<evidence type="ECO:0000313" key="1">
    <source>
        <dbReference type="EMBL" id="NIH52768.1"/>
    </source>
</evidence>
<dbReference type="PANTHER" id="PTHR38479">
    <property type="entry name" value="LMO0824 PROTEIN"/>
    <property type="match status" value="1"/>
</dbReference>
<sequence length="367" mass="40613">MTDLLRVKRLTAQLLAAPADSVLTVAAHFGAMQGQDLGAVLWALGQRARSSGKPATVTTVRDSFNRGEVVRGWPMRGTLHAVPAADLGWMLSLTTERLMRGAASRRAGLGLDEQTLDRARSLAIDLLGGGHGATRAEFLEHLERNGISTESSRGYHIIWSLSQTGVLCWGPFRAAEQELRLMDEWITNPTVLDRDDALCEFFSRYINGHGPATLSDFAAWTGLTMGDCRTAVRLATERGRVHPFLHNNESYFVAELTEPGIETTGPRLIPLAGFDEYYLGYRARDAVIHPDHAQRVVPGNNGMFKPVLLQDGVAIGTWKRKATSRGLLIEVSPFEPMPKRQLQHDLELVFQPFADFWETPLRSVTTE</sequence>
<dbReference type="EMBL" id="JAAMOX010000001">
    <property type="protein sequence ID" value="NIH52768.1"/>
    <property type="molecule type" value="Genomic_DNA"/>
</dbReference>
<dbReference type="RefSeq" id="WP_167147797.1">
    <property type="nucleotide sequence ID" value="NZ_JAAMOX010000001.1"/>
</dbReference>
<organism evidence="1 2">
    <name type="scientific">Lysinibacter cavernae</name>
    <dbReference type="NCBI Taxonomy" id="1640652"/>
    <lineage>
        <taxon>Bacteria</taxon>
        <taxon>Bacillati</taxon>
        <taxon>Actinomycetota</taxon>
        <taxon>Actinomycetes</taxon>
        <taxon>Micrococcales</taxon>
        <taxon>Microbacteriaceae</taxon>
        <taxon>Lysinibacter</taxon>
    </lineage>
</organism>
<accession>A0A7X5QZD8</accession>
<name>A0A7X5QZD8_9MICO</name>
<dbReference type="AlphaFoldDB" id="A0A7X5QZD8"/>
<gene>
    <name evidence="1" type="ORF">FHX76_000636</name>
</gene>
<dbReference type="Proteomes" id="UP000541033">
    <property type="component" value="Unassembled WGS sequence"/>
</dbReference>
<evidence type="ECO:0000313" key="2">
    <source>
        <dbReference type="Proteomes" id="UP000541033"/>
    </source>
</evidence>
<dbReference type="Pfam" id="PF06224">
    <property type="entry name" value="AlkZ-like"/>
    <property type="match status" value="1"/>
</dbReference>
<reference evidence="1 2" key="1">
    <citation type="submission" date="2020-02" db="EMBL/GenBank/DDBJ databases">
        <title>Sequencing the genomes of 1000 actinobacteria strains.</title>
        <authorList>
            <person name="Klenk H.-P."/>
        </authorList>
    </citation>
    <scope>NUCLEOTIDE SEQUENCE [LARGE SCALE GENOMIC DNA]</scope>
    <source>
        <strain evidence="1 2">DSM 27960</strain>
    </source>
</reference>
<dbReference type="InterPro" id="IPR009351">
    <property type="entry name" value="AlkZ-like"/>
</dbReference>